<protein>
    <recommendedName>
        <fullName evidence="4">DUF2808 domain-containing protein</fullName>
    </recommendedName>
</protein>
<evidence type="ECO:0000313" key="3">
    <source>
        <dbReference type="Proteomes" id="UP000217895"/>
    </source>
</evidence>
<feature type="chain" id="PRO_5011109069" description="DUF2808 domain-containing protein" evidence="1">
    <location>
        <begin position="24"/>
        <end position="160"/>
    </location>
</feature>
<keyword evidence="1" id="KW-0732">Signal</keyword>
<sequence>MKKLMYAGALVLASVAFAPTAQAAGIAGNTRVPHVVSAAGSMNNARFQPKSYALKLHVMGRALSALTIDAPEQLRLSQQITVKDQAGKPLDVTLTMNGQKATIAFAQPVEPDTTIQINMSNVHALTDSRIWLFGLESRLVGLNADIPLGVIRIDDFGTRL</sequence>
<accession>A0A1Z4JRQ4</accession>
<dbReference type="AlphaFoldDB" id="A0A1Z4JRQ4"/>
<geneLocation type="plasmid" evidence="2">
    <name>plasmid1</name>
</geneLocation>
<dbReference type="EMBL" id="AP018204">
    <property type="protein sequence ID" value="BAY59384.1"/>
    <property type="molecule type" value="Genomic_DNA"/>
</dbReference>
<feature type="signal peptide" evidence="1">
    <location>
        <begin position="1"/>
        <end position="23"/>
    </location>
</feature>
<dbReference type="Proteomes" id="UP000217895">
    <property type="component" value="Plasmid Plasmid1 dna"/>
</dbReference>
<proteinExistence type="predicted"/>
<dbReference type="Pfam" id="PF10989">
    <property type="entry name" value="DUF2808"/>
    <property type="match status" value="1"/>
</dbReference>
<gene>
    <name evidence="2" type="ORF">NIES2135_62610</name>
</gene>
<keyword evidence="3" id="KW-1185">Reference proteome</keyword>
<evidence type="ECO:0000256" key="1">
    <source>
        <dbReference type="SAM" id="SignalP"/>
    </source>
</evidence>
<reference evidence="2 3" key="1">
    <citation type="submission" date="2017-06" db="EMBL/GenBank/DDBJ databases">
        <title>Genome sequencing of cyanobaciteial culture collection at National Institute for Environmental Studies (NIES).</title>
        <authorList>
            <person name="Hirose Y."/>
            <person name="Shimura Y."/>
            <person name="Fujisawa T."/>
            <person name="Nakamura Y."/>
            <person name="Kawachi M."/>
        </authorList>
    </citation>
    <scope>NUCLEOTIDE SEQUENCE [LARGE SCALE GENOMIC DNA]</scope>
    <source>
        <strain evidence="2 3">NIES-2135</strain>
        <plasmid evidence="3">Plasmid Plasmid1 dna</plasmid>
    </source>
</reference>
<evidence type="ECO:0000313" key="2">
    <source>
        <dbReference type="EMBL" id="BAY59384.1"/>
    </source>
</evidence>
<name>A0A1Z4JRQ4_LEPBY</name>
<organism evidence="2 3">
    <name type="scientific">Leptolyngbya boryana NIES-2135</name>
    <dbReference type="NCBI Taxonomy" id="1973484"/>
    <lineage>
        <taxon>Bacteria</taxon>
        <taxon>Bacillati</taxon>
        <taxon>Cyanobacteriota</taxon>
        <taxon>Cyanophyceae</taxon>
        <taxon>Leptolyngbyales</taxon>
        <taxon>Leptolyngbyaceae</taxon>
        <taxon>Leptolyngbya group</taxon>
        <taxon>Leptolyngbya</taxon>
    </lineage>
</organism>
<keyword evidence="2" id="KW-0614">Plasmid</keyword>
<evidence type="ECO:0008006" key="4">
    <source>
        <dbReference type="Google" id="ProtNLM"/>
    </source>
</evidence>
<dbReference type="InterPro" id="IPR021256">
    <property type="entry name" value="DUF2808"/>
</dbReference>